<dbReference type="SUPFAM" id="SSF56784">
    <property type="entry name" value="HAD-like"/>
    <property type="match status" value="1"/>
</dbReference>
<sequence length="212" mass="24825">MIKALIFDCWDTLFGSKIEPHPFSPFAEKVGRSMQDYEFIKVFEKYFMLEKHLDLEVPIKKLLNELSIDYSENSVTKLKSMLEKAFNSLKVFPETLPVLEDLKKNYKLGLITNTFYQSFRKLEQNFRVSEIFDVILKSYETKILKPDPKIFEIMIRKLNVNKEGALMIGDSLQDDVQAAENFGIKGILVDRKGKYPNHINRIESLEQLKEFI</sequence>
<dbReference type="PANTHER" id="PTHR43316:SF8">
    <property type="entry name" value="HAD FAMILY HYDROLASE"/>
    <property type="match status" value="1"/>
</dbReference>
<evidence type="ECO:0000256" key="1">
    <source>
        <dbReference type="ARBA" id="ARBA00022801"/>
    </source>
</evidence>
<accession>A0A1G1WAS7</accession>
<evidence type="ECO:0000313" key="3">
    <source>
        <dbReference type="Proteomes" id="UP000177103"/>
    </source>
</evidence>
<dbReference type="InterPro" id="IPR006439">
    <property type="entry name" value="HAD-SF_hydro_IA"/>
</dbReference>
<dbReference type="InterPro" id="IPR051540">
    <property type="entry name" value="S-2-haloacid_dehalogenase"/>
</dbReference>
<dbReference type="SFLD" id="SFLDG01129">
    <property type="entry name" value="C1.5:_HAD__Beta-PGM__Phosphata"/>
    <property type="match status" value="1"/>
</dbReference>
<protein>
    <recommendedName>
        <fullName evidence="4">HAD family hydrolase</fullName>
    </recommendedName>
</protein>
<dbReference type="Gene3D" id="1.10.150.240">
    <property type="entry name" value="Putative phosphatase, domain 2"/>
    <property type="match status" value="1"/>
</dbReference>
<dbReference type="Proteomes" id="UP000177103">
    <property type="component" value="Unassembled WGS sequence"/>
</dbReference>
<dbReference type="InterPro" id="IPR036412">
    <property type="entry name" value="HAD-like_sf"/>
</dbReference>
<keyword evidence="1" id="KW-0378">Hydrolase</keyword>
<proteinExistence type="predicted"/>
<gene>
    <name evidence="2" type="ORF">A2Y57_03495</name>
</gene>
<comment type="caution">
    <text evidence="2">The sequence shown here is derived from an EMBL/GenBank/DDBJ whole genome shotgun (WGS) entry which is preliminary data.</text>
</comment>
<evidence type="ECO:0000313" key="2">
    <source>
        <dbReference type="EMBL" id="OGY24427.1"/>
    </source>
</evidence>
<name>A0A1G1WAS7_9BACT</name>
<dbReference type="SFLD" id="SFLDS00003">
    <property type="entry name" value="Haloacid_Dehalogenase"/>
    <property type="match status" value="1"/>
</dbReference>
<reference evidence="2 3" key="1">
    <citation type="journal article" date="2016" name="Nat. Commun.">
        <title>Thousands of microbial genomes shed light on interconnected biogeochemical processes in an aquifer system.</title>
        <authorList>
            <person name="Anantharaman K."/>
            <person name="Brown C.T."/>
            <person name="Hug L.A."/>
            <person name="Sharon I."/>
            <person name="Castelle C.J."/>
            <person name="Probst A.J."/>
            <person name="Thomas B.C."/>
            <person name="Singh A."/>
            <person name="Wilkins M.J."/>
            <person name="Karaoz U."/>
            <person name="Brodie E.L."/>
            <person name="Williams K.H."/>
            <person name="Hubbard S.S."/>
            <person name="Banfield J.F."/>
        </authorList>
    </citation>
    <scope>NUCLEOTIDE SEQUENCE [LARGE SCALE GENOMIC DNA]</scope>
</reference>
<evidence type="ECO:0008006" key="4">
    <source>
        <dbReference type="Google" id="ProtNLM"/>
    </source>
</evidence>
<dbReference type="GO" id="GO:0016787">
    <property type="term" value="F:hydrolase activity"/>
    <property type="evidence" value="ECO:0007669"/>
    <property type="project" value="UniProtKB-KW"/>
</dbReference>
<dbReference type="AlphaFoldDB" id="A0A1G1WAS7"/>
<dbReference type="PRINTS" id="PR00413">
    <property type="entry name" value="HADHALOGNASE"/>
</dbReference>
<dbReference type="EMBL" id="MHCQ01000026">
    <property type="protein sequence ID" value="OGY24427.1"/>
    <property type="molecule type" value="Genomic_DNA"/>
</dbReference>
<dbReference type="InterPro" id="IPR023214">
    <property type="entry name" value="HAD_sf"/>
</dbReference>
<dbReference type="Gene3D" id="3.40.50.1000">
    <property type="entry name" value="HAD superfamily/HAD-like"/>
    <property type="match status" value="1"/>
</dbReference>
<dbReference type="Pfam" id="PF13419">
    <property type="entry name" value="HAD_2"/>
    <property type="match status" value="1"/>
</dbReference>
<organism evidence="2 3">
    <name type="scientific">Candidatus Woykebacteria bacterium RBG_13_40_7b</name>
    <dbReference type="NCBI Taxonomy" id="1802594"/>
    <lineage>
        <taxon>Bacteria</taxon>
        <taxon>Candidatus Woykeibacteriota</taxon>
    </lineage>
</organism>
<dbReference type="NCBIfam" id="TIGR01549">
    <property type="entry name" value="HAD-SF-IA-v1"/>
    <property type="match status" value="1"/>
</dbReference>
<dbReference type="PANTHER" id="PTHR43316">
    <property type="entry name" value="HYDROLASE, HALOACID DELAHOGENASE-RELATED"/>
    <property type="match status" value="1"/>
</dbReference>
<dbReference type="InterPro" id="IPR041492">
    <property type="entry name" value="HAD_2"/>
</dbReference>
<dbReference type="InterPro" id="IPR023198">
    <property type="entry name" value="PGP-like_dom2"/>
</dbReference>